<dbReference type="PANTHER" id="PTHR11010:SF110">
    <property type="entry name" value="PROLYLCARBOXYPEPTIDASE-LIKE PROTEIN-RELATED"/>
    <property type="match status" value="1"/>
</dbReference>
<dbReference type="SUPFAM" id="SSF53474">
    <property type="entry name" value="alpha/beta-Hydrolases"/>
    <property type="match status" value="1"/>
</dbReference>
<feature type="chain" id="PRO_5032369892" evidence="6">
    <location>
        <begin position="19"/>
        <end position="381"/>
    </location>
</feature>
<reference evidence="7" key="1">
    <citation type="submission" date="2021-01" db="EMBL/GenBank/DDBJ databases">
        <authorList>
            <consortium name="Genoscope - CEA"/>
            <person name="William W."/>
        </authorList>
    </citation>
    <scope>NUCLEOTIDE SEQUENCE</scope>
</reference>
<keyword evidence="3 6" id="KW-0732">Signal</keyword>
<evidence type="ECO:0000256" key="1">
    <source>
        <dbReference type="ARBA" id="ARBA00011079"/>
    </source>
</evidence>
<dbReference type="Gene3D" id="3.40.50.1820">
    <property type="entry name" value="alpha/beta hydrolase"/>
    <property type="match status" value="1"/>
</dbReference>
<comment type="similarity">
    <text evidence="1">Belongs to the peptidase S28 family.</text>
</comment>
<keyword evidence="5" id="KW-0325">Glycoprotein</keyword>
<evidence type="ECO:0000256" key="2">
    <source>
        <dbReference type="ARBA" id="ARBA00022670"/>
    </source>
</evidence>
<dbReference type="PANTHER" id="PTHR11010">
    <property type="entry name" value="PROTEASE S28 PRO-X CARBOXYPEPTIDASE-RELATED"/>
    <property type="match status" value="1"/>
</dbReference>
<dbReference type="InterPro" id="IPR029058">
    <property type="entry name" value="AB_hydrolase_fold"/>
</dbReference>
<name>A0A816JNX2_BRANA</name>
<sequence>MSLTFPILLLLIFSTSSSFFITLAHCKIPRLGISPKMLKNEPDSPTQKLNDPDLKMFYFNQNLDHFTFTPKSYMTFQQRYAIDSKHWAGAKDNAPILAFLGEESSLDSDLSAIGFLRDNGPRLKALLVYIEHRYYGKTMPFGSAEEALKNASTLGYLNAAQALADYASILLHVKEKYSTKHSPIIVIGGSYGGMLAAWFRLKYPHIALGALASSAPLLYFEDTRPKFGYYYIVTKVIKTCSEIVMPVGYDKQDTMFPTTPFNMTSYIERCKADYGVTPRPHWITTYFGIQDVKLILRKFGSNIIFSNGLSDPYSVGGVLEDISDSVVAIKSNNAGSHCQDIVMKMKGDPEWLVMQRDKEIKIIESWISTYQKDLKALNISI</sequence>
<evidence type="ECO:0000256" key="5">
    <source>
        <dbReference type="ARBA" id="ARBA00023180"/>
    </source>
</evidence>
<organism evidence="7">
    <name type="scientific">Brassica napus</name>
    <name type="common">Rape</name>
    <dbReference type="NCBI Taxonomy" id="3708"/>
    <lineage>
        <taxon>Eukaryota</taxon>
        <taxon>Viridiplantae</taxon>
        <taxon>Streptophyta</taxon>
        <taxon>Embryophyta</taxon>
        <taxon>Tracheophyta</taxon>
        <taxon>Spermatophyta</taxon>
        <taxon>Magnoliopsida</taxon>
        <taxon>eudicotyledons</taxon>
        <taxon>Gunneridae</taxon>
        <taxon>Pentapetalae</taxon>
        <taxon>rosids</taxon>
        <taxon>malvids</taxon>
        <taxon>Brassicales</taxon>
        <taxon>Brassicaceae</taxon>
        <taxon>Brassiceae</taxon>
        <taxon>Brassica</taxon>
    </lineage>
</organism>
<protein>
    <submittedName>
        <fullName evidence="7">(rape) hypothetical protein</fullName>
    </submittedName>
</protein>
<evidence type="ECO:0000313" key="7">
    <source>
        <dbReference type="EMBL" id="CAF1889947.1"/>
    </source>
</evidence>
<keyword evidence="4" id="KW-0378">Hydrolase</keyword>
<dbReference type="Proteomes" id="UP001295469">
    <property type="component" value="Chromosome C02"/>
</dbReference>
<evidence type="ECO:0000256" key="6">
    <source>
        <dbReference type="SAM" id="SignalP"/>
    </source>
</evidence>
<dbReference type="InterPro" id="IPR008758">
    <property type="entry name" value="Peptidase_S28"/>
</dbReference>
<dbReference type="GO" id="GO:0006508">
    <property type="term" value="P:proteolysis"/>
    <property type="evidence" value="ECO:0007669"/>
    <property type="project" value="UniProtKB-KW"/>
</dbReference>
<evidence type="ECO:0000256" key="4">
    <source>
        <dbReference type="ARBA" id="ARBA00022801"/>
    </source>
</evidence>
<feature type="signal peptide" evidence="6">
    <location>
        <begin position="1"/>
        <end position="18"/>
    </location>
</feature>
<dbReference type="Pfam" id="PF05577">
    <property type="entry name" value="Peptidase_S28"/>
    <property type="match status" value="2"/>
</dbReference>
<evidence type="ECO:0000256" key="3">
    <source>
        <dbReference type="ARBA" id="ARBA00022729"/>
    </source>
</evidence>
<keyword evidence="2" id="KW-0645">Protease</keyword>
<dbReference type="AlphaFoldDB" id="A0A816JNX2"/>
<gene>
    <name evidence="7" type="ORF">DARMORV10_C02P11330.1</name>
</gene>
<proteinExistence type="inferred from homology"/>
<accession>A0A816JNX2</accession>
<dbReference type="EMBL" id="HG994366">
    <property type="protein sequence ID" value="CAF1889947.1"/>
    <property type="molecule type" value="Genomic_DNA"/>
</dbReference>
<dbReference type="GO" id="GO:0070008">
    <property type="term" value="F:serine-type exopeptidase activity"/>
    <property type="evidence" value="ECO:0007669"/>
    <property type="project" value="InterPro"/>
</dbReference>